<dbReference type="PROSITE" id="PS00170">
    <property type="entry name" value="CSA_PPIASE_1"/>
    <property type="match status" value="1"/>
</dbReference>
<evidence type="ECO:0000259" key="6">
    <source>
        <dbReference type="PROSITE" id="PS50072"/>
    </source>
</evidence>
<dbReference type="PRINTS" id="PR00153">
    <property type="entry name" value="CSAPPISMRASE"/>
</dbReference>
<dbReference type="AlphaFoldDB" id="A0A4U9RL19"/>
<feature type="compositionally biased region" description="Basic and acidic residues" evidence="5">
    <location>
        <begin position="26"/>
        <end position="43"/>
    </location>
</feature>
<comment type="function">
    <text evidence="1 4">PPIases accelerate the folding of proteins. It catalyzes the cis-trans isomerization of proline imidic peptide bonds in oligopeptides.</text>
</comment>
<evidence type="ECO:0000256" key="5">
    <source>
        <dbReference type="SAM" id="MobiDB-lite"/>
    </source>
</evidence>
<evidence type="ECO:0000256" key="4">
    <source>
        <dbReference type="RuleBase" id="RU363019"/>
    </source>
</evidence>
<comment type="similarity">
    <text evidence="4">Belongs to the cyclophilin-type PPIase family.</text>
</comment>
<dbReference type="InterPro" id="IPR020892">
    <property type="entry name" value="Cyclophilin-type_PPIase_CS"/>
</dbReference>
<dbReference type="EC" id="5.2.1.8" evidence="4"/>
<feature type="chain" id="PRO_5039746572" description="Peptidyl-prolyl cis-trans isomerase" evidence="4">
    <location>
        <begin position="21"/>
        <end position="270"/>
    </location>
</feature>
<feature type="signal peptide" evidence="4">
    <location>
        <begin position="1"/>
        <end position="20"/>
    </location>
</feature>
<gene>
    <name evidence="7" type="ORF">NCTC503_01907</name>
</gene>
<keyword evidence="8" id="KW-1185">Reference proteome</keyword>
<organism evidence="7 8">
    <name type="scientific">Hathewaya histolytica</name>
    <name type="common">Clostridium histolyticum</name>
    <dbReference type="NCBI Taxonomy" id="1498"/>
    <lineage>
        <taxon>Bacteria</taxon>
        <taxon>Bacillati</taxon>
        <taxon>Bacillota</taxon>
        <taxon>Clostridia</taxon>
        <taxon>Eubacteriales</taxon>
        <taxon>Clostridiaceae</taxon>
        <taxon>Hathewaya</taxon>
    </lineage>
</organism>
<dbReference type="RefSeq" id="WP_138210499.1">
    <property type="nucleotide sequence ID" value="NZ_CBCRUQ010000003.1"/>
</dbReference>
<dbReference type="InterPro" id="IPR002130">
    <property type="entry name" value="Cyclophilin-type_PPIase_dom"/>
</dbReference>
<proteinExistence type="inferred from homology"/>
<accession>A0A4U9RL19</accession>
<dbReference type="GO" id="GO:0003755">
    <property type="term" value="F:peptidyl-prolyl cis-trans isomerase activity"/>
    <property type="evidence" value="ECO:0007669"/>
    <property type="project" value="UniProtKB-UniRule"/>
</dbReference>
<dbReference type="SUPFAM" id="SSF50891">
    <property type="entry name" value="Cyclophilin-like"/>
    <property type="match status" value="1"/>
</dbReference>
<dbReference type="Proteomes" id="UP000308489">
    <property type="component" value="Chromosome 1"/>
</dbReference>
<sequence length="270" mass="30426">MIKKFLALTLSLSIAFSLTACTGSTPKKESSKSNKEQTKKENNSSKPQSQTSESKSKNTNNEKKETKIELTQYSEMKDGEEIAVLETTMGTIKFRLFPKEAPKAVENFKKLIEKNYYNGVVFHRVINNFMIQGGDPKGTGTGGESIWGKYFEDEFSQNLHNFRGALSMANAGPNTNGSQFFIVQNNKVQPNIIEQMKQLNDSNFSEGVIKKYEKVGGTPHLDFRHTVFGHVISGMDIVDKIATVETDDKDKPKQEIKINKAYIEKYKKTK</sequence>
<evidence type="ECO:0000256" key="3">
    <source>
        <dbReference type="ARBA" id="ARBA00023235"/>
    </source>
</evidence>
<feature type="region of interest" description="Disordered" evidence="5">
    <location>
        <begin position="23"/>
        <end position="71"/>
    </location>
</feature>
<dbReference type="OrthoDB" id="9807797at2"/>
<name>A0A4U9RL19_HATHI</name>
<protein>
    <recommendedName>
        <fullName evidence="4">Peptidyl-prolyl cis-trans isomerase</fullName>
        <shortName evidence="4">PPIase</shortName>
        <ecNumber evidence="4">5.2.1.8</ecNumber>
    </recommendedName>
</protein>
<feature type="domain" description="PPIase cyclophilin-type" evidence="6">
    <location>
        <begin position="81"/>
        <end position="263"/>
    </location>
</feature>
<evidence type="ECO:0000256" key="1">
    <source>
        <dbReference type="ARBA" id="ARBA00002388"/>
    </source>
</evidence>
<evidence type="ECO:0000256" key="2">
    <source>
        <dbReference type="ARBA" id="ARBA00023110"/>
    </source>
</evidence>
<keyword evidence="2 4" id="KW-0697">Rotamase</keyword>
<keyword evidence="4" id="KW-0732">Signal</keyword>
<dbReference type="PROSITE" id="PS50072">
    <property type="entry name" value="CSA_PPIASE_2"/>
    <property type="match status" value="1"/>
</dbReference>
<dbReference type="Pfam" id="PF00160">
    <property type="entry name" value="Pro_isomerase"/>
    <property type="match status" value="1"/>
</dbReference>
<dbReference type="InterPro" id="IPR029000">
    <property type="entry name" value="Cyclophilin-like_dom_sf"/>
</dbReference>
<dbReference type="GO" id="GO:0006457">
    <property type="term" value="P:protein folding"/>
    <property type="evidence" value="ECO:0007669"/>
    <property type="project" value="InterPro"/>
</dbReference>
<comment type="catalytic activity">
    <reaction evidence="4">
        <text>[protein]-peptidylproline (omega=180) = [protein]-peptidylproline (omega=0)</text>
        <dbReference type="Rhea" id="RHEA:16237"/>
        <dbReference type="Rhea" id="RHEA-COMP:10747"/>
        <dbReference type="Rhea" id="RHEA-COMP:10748"/>
        <dbReference type="ChEBI" id="CHEBI:83833"/>
        <dbReference type="ChEBI" id="CHEBI:83834"/>
        <dbReference type="EC" id="5.2.1.8"/>
    </reaction>
</comment>
<dbReference type="InterPro" id="IPR044666">
    <property type="entry name" value="Cyclophilin_A-like"/>
</dbReference>
<dbReference type="EMBL" id="LR590481">
    <property type="protein sequence ID" value="VTQ92118.1"/>
    <property type="molecule type" value="Genomic_DNA"/>
</dbReference>
<evidence type="ECO:0000313" key="7">
    <source>
        <dbReference type="EMBL" id="VTQ92118.1"/>
    </source>
</evidence>
<dbReference type="KEGG" id="hhw:NCTC503_01907"/>
<dbReference type="PANTHER" id="PTHR45625:SF4">
    <property type="entry name" value="PEPTIDYLPROLYL ISOMERASE DOMAIN AND WD REPEAT-CONTAINING PROTEIN 1"/>
    <property type="match status" value="1"/>
</dbReference>
<dbReference type="PANTHER" id="PTHR45625">
    <property type="entry name" value="PEPTIDYL-PROLYL CIS-TRANS ISOMERASE-RELATED"/>
    <property type="match status" value="1"/>
</dbReference>
<keyword evidence="3 4" id="KW-0413">Isomerase</keyword>
<reference evidence="7 8" key="1">
    <citation type="submission" date="2019-05" db="EMBL/GenBank/DDBJ databases">
        <authorList>
            <consortium name="Pathogen Informatics"/>
        </authorList>
    </citation>
    <scope>NUCLEOTIDE SEQUENCE [LARGE SCALE GENOMIC DNA]</scope>
    <source>
        <strain evidence="7 8">NCTC503</strain>
    </source>
</reference>
<dbReference type="Gene3D" id="2.40.100.10">
    <property type="entry name" value="Cyclophilin-like"/>
    <property type="match status" value="1"/>
</dbReference>
<dbReference type="PROSITE" id="PS51257">
    <property type="entry name" value="PROKAR_LIPOPROTEIN"/>
    <property type="match status" value="1"/>
</dbReference>
<evidence type="ECO:0000313" key="8">
    <source>
        <dbReference type="Proteomes" id="UP000308489"/>
    </source>
</evidence>
<feature type="compositionally biased region" description="Basic and acidic residues" evidence="5">
    <location>
        <begin position="54"/>
        <end position="68"/>
    </location>
</feature>